<keyword evidence="7" id="KW-0032">Aminotransferase</keyword>
<dbReference type="EMBL" id="JABVED010000002">
    <property type="protein sequence ID" value="MBC6446587.1"/>
    <property type="molecule type" value="Genomic_DNA"/>
</dbReference>
<evidence type="ECO:0000256" key="1">
    <source>
        <dbReference type="ARBA" id="ARBA00005384"/>
    </source>
</evidence>
<comment type="similarity">
    <text evidence="1">In the C-terminal section; belongs to the class-I pyridoxal-phosphate-dependent aminotransferase family.</text>
</comment>
<dbReference type="InterPro" id="IPR015424">
    <property type="entry name" value="PyrdxlP-dep_Trfase"/>
</dbReference>
<evidence type="ECO:0000313" key="8">
    <source>
        <dbReference type="Proteomes" id="UP000734823"/>
    </source>
</evidence>
<organism evidence="7 8">
    <name type="scientific">Actinokineospora xionganensis</name>
    <dbReference type="NCBI Taxonomy" id="2684470"/>
    <lineage>
        <taxon>Bacteria</taxon>
        <taxon>Bacillati</taxon>
        <taxon>Actinomycetota</taxon>
        <taxon>Actinomycetes</taxon>
        <taxon>Pseudonocardiales</taxon>
        <taxon>Pseudonocardiaceae</taxon>
        <taxon>Actinokineospora</taxon>
    </lineage>
</organism>
<dbReference type="InterPro" id="IPR004839">
    <property type="entry name" value="Aminotransferase_I/II_large"/>
</dbReference>
<dbReference type="SUPFAM" id="SSF46785">
    <property type="entry name" value="Winged helix' DNA-binding domain"/>
    <property type="match status" value="1"/>
</dbReference>
<name>A0ABR7L2L5_9PSEU</name>
<sequence>MTSSVPPSGRVSRQQLVRLLGEWRAHGSRQGSAGLAAGIKLLVLDGQLPPGTVLPAERELAEALGVSRTLVGTAWDLLRADGLIVSRRGSGSWTALPSASGADRTWESLDEQPLDLARAAPEAVPGIAKAIDAVRSRFAAELAGHGYYDYGVDILRQRIAERYTARGLPTGPAEVLITNGAHHALALVLRTMTDPGDRVLIELPTYPNAIDAIKAAHAVPVAVPLVEDGWDHEGIEAALRQASPRLAHFIVDFHNPTGRRLDAEGRARLVSALRRARTPVVVDETLVELDLDGDPLDGPAPLPAFGGGMVLAVGSASKSHWGGLRLGWVRAPEDVIRRIAAARHAYDLGSPVLEQLVLAELYADPDPVPRVRRTELAARRDALVEAVRTYCPQWTFEVPGGGLSLWCGLPEPIGTRLAVTAQNFGVRVAPGSRFAAHGGLERWIRLPYTLPPAQLAEAVRRLSLVAEHVTGSPAPVSPYGHIPVA</sequence>
<dbReference type="GO" id="GO:0008483">
    <property type="term" value="F:transaminase activity"/>
    <property type="evidence" value="ECO:0007669"/>
    <property type="project" value="UniProtKB-KW"/>
</dbReference>
<dbReference type="InterPro" id="IPR036390">
    <property type="entry name" value="WH_DNA-bd_sf"/>
</dbReference>
<feature type="domain" description="HTH gntR-type" evidence="6">
    <location>
        <begin position="29"/>
        <end position="97"/>
    </location>
</feature>
<dbReference type="RefSeq" id="WP_187218606.1">
    <property type="nucleotide sequence ID" value="NZ_JABVED010000002.1"/>
</dbReference>
<gene>
    <name evidence="7" type="ORF">GPZ80_05275</name>
</gene>
<evidence type="ECO:0000259" key="6">
    <source>
        <dbReference type="PROSITE" id="PS50949"/>
    </source>
</evidence>
<dbReference type="PANTHER" id="PTHR46577">
    <property type="entry name" value="HTH-TYPE TRANSCRIPTIONAL REGULATORY PROTEIN GABR"/>
    <property type="match status" value="1"/>
</dbReference>
<dbReference type="PROSITE" id="PS50949">
    <property type="entry name" value="HTH_GNTR"/>
    <property type="match status" value="1"/>
</dbReference>
<protein>
    <submittedName>
        <fullName evidence="7">PLP-dependent aminotransferase family protein</fullName>
    </submittedName>
</protein>
<dbReference type="InterPro" id="IPR036388">
    <property type="entry name" value="WH-like_DNA-bd_sf"/>
</dbReference>
<keyword evidence="8" id="KW-1185">Reference proteome</keyword>
<keyword evidence="2" id="KW-0663">Pyridoxal phosphate</keyword>
<dbReference type="SMART" id="SM00345">
    <property type="entry name" value="HTH_GNTR"/>
    <property type="match status" value="1"/>
</dbReference>
<dbReference type="InterPro" id="IPR000524">
    <property type="entry name" value="Tscrpt_reg_HTH_GntR"/>
</dbReference>
<dbReference type="CDD" id="cd07377">
    <property type="entry name" value="WHTH_GntR"/>
    <property type="match status" value="1"/>
</dbReference>
<dbReference type="Pfam" id="PF00155">
    <property type="entry name" value="Aminotran_1_2"/>
    <property type="match status" value="1"/>
</dbReference>
<evidence type="ECO:0000256" key="4">
    <source>
        <dbReference type="ARBA" id="ARBA00023125"/>
    </source>
</evidence>
<dbReference type="CDD" id="cd00609">
    <property type="entry name" value="AAT_like"/>
    <property type="match status" value="1"/>
</dbReference>
<evidence type="ECO:0000256" key="5">
    <source>
        <dbReference type="ARBA" id="ARBA00023163"/>
    </source>
</evidence>
<dbReference type="PRINTS" id="PR00035">
    <property type="entry name" value="HTHGNTR"/>
</dbReference>
<keyword evidence="5" id="KW-0804">Transcription</keyword>
<proteinExistence type="inferred from homology"/>
<dbReference type="Proteomes" id="UP000734823">
    <property type="component" value="Unassembled WGS sequence"/>
</dbReference>
<dbReference type="PANTHER" id="PTHR46577:SF1">
    <property type="entry name" value="HTH-TYPE TRANSCRIPTIONAL REGULATORY PROTEIN GABR"/>
    <property type="match status" value="1"/>
</dbReference>
<keyword evidence="4" id="KW-0238">DNA-binding</keyword>
<accession>A0ABR7L2L5</accession>
<comment type="caution">
    <text evidence="7">The sequence shown here is derived from an EMBL/GenBank/DDBJ whole genome shotgun (WGS) entry which is preliminary data.</text>
</comment>
<dbReference type="SUPFAM" id="SSF53383">
    <property type="entry name" value="PLP-dependent transferases"/>
    <property type="match status" value="1"/>
</dbReference>
<evidence type="ECO:0000313" key="7">
    <source>
        <dbReference type="EMBL" id="MBC6446587.1"/>
    </source>
</evidence>
<evidence type="ECO:0000256" key="3">
    <source>
        <dbReference type="ARBA" id="ARBA00023015"/>
    </source>
</evidence>
<reference evidence="7 8" key="1">
    <citation type="submission" date="2020-06" db="EMBL/GenBank/DDBJ databases">
        <title>Actinokineospora xiongansis sp. nov., isolated from soil of Baiyangdian.</title>
        <authorList>
            <person name="Zhang X."/>
        </authorList>
    </citation>
    <scope>NUCLEOTIDE SEQUENCE [LARGE SCALE GENOMIC DNA]</scope>
    <source>
        <strain evidence="7 8">HBU206404</strain>
    </source>
</reference>
<keyword evidence="7" id="KW-0808">Transferase</keyword>
<dbReference type="InterPro" id="IPR051446">
    <property type="entry name" value="HTH_trans_reg/aminotransferase"/>
</dbReference>
<keyword evidence="3" id="KW-0805">Transcription regulation</keyword>
<dbReference type="Gene3D" id="3.40.640.10">
    <property type="entry name" value="Type I PLP-dependent aspartate aminotransferase-like (Major domain)"/>
    <property type="match status" value="1"/>
</dbReference>
<dbReference type="InterPro" id="IPR015421">
    <property type="entry name" value="PyrdxlP-dep_Trfase_major"/>
</dbReference>
<dbReference type="Gene3D" id="1.10.10.10">
    <property type="entry name" value="Winged helix-like DNA-binding domain superfamily/Winged helix DNA-binding domain"/>
    <property type="match status" value="1"/>
</dbReference>
<dbReference type="Pfam" id="PF00392">
    <property type="entry name" value="GntR"/>
    <property type="match status" value="1"/>
</dbReference>
<evidence type="ECO:0000256" key="2">
    <source>
        <dbReference type="ARBA" id="ARBA00022898"/>
    </source>
</evidence>